<evidence type="ECO:0000313" key="9">
    <source>
        <dbReference type="EMBL" id="SVA14633.1"/>
    </source>
</evidence>
<dbReference type="PANTHER" id="PTHR43289">
    <property type="entry name" value="MITOGEN-ACTIVATED PROTEIN KINASE KINASE KINASE 20-RELATED"/>
    <property type="match status" value="1"/>
</dbReference>
<feature type="compositionally biased region" description="Pro residues" evidence="6">
    <location>
        <begin position="303"/>
        <end position="317"/>
    </location>
</feature>
<dbReference type="EMBL" id="UINC01004481">
    <property type="protein sequence ID" value="SVA14633.1"/>
    <property type="molecule type" value="Genomic_DNA"/>
</dbReference>
<dbReference type="PROSITE" id="PS00107">
    <property type="entry name" value="PROTEIN_KINASE_ATP"/>
    <property type="match status" value="1"/>
</dbReference>
<dbReference type="InterPro" id="IPR008271">
    <property type="entry name" value="Ser/Thr_kinase_AS"/>
</dbReference>
<keyword evidence="5" id="KW-0067">ATP-binding</keyword>
<dbReference type="Gene3D" id="3.30.10.20">
    <property type="match status" value="4"/>
</dbReference>
<dbReference type="Gene3D" id="3.30.200.20">
    <property type="entry name" value="Phosphorylase Kinase, domain 1"/>
    <property type="match status" value="1"/>
</dbReference>
<gene>
    <name evidence="9" type="ORF">METZ01_LOCUS67487</name>
</gene>
<dbReference type="PROSITE" id="PS00108">
    <property type="entry name" value="PROTEIN_KINASE_ST"/>
    <property type="match status" value="1"/>
</dbReference>
<accession>A0A381TKU6</accession>
<evidence type="ECO:0000256" key="5">
    <source>
        <dbReference type="ARBA" id="ARBA00022840"/>
    </source>
</evidence>
<dbReference type="GO" id="GO:0004674">
    <property type="term" value="F:protein serine/threonine kinase activity"/>
    <property type="evidence" value="ECO:0007669"/>
    <property type="project" value="TreeGrafter"/>
</dbReference>
<dbReference type="InterPro" id="IPR011009">
    <property type="entry name" value="Kinase-like_dom_sf"/>
</dbReference>
<keyword evidence="1" id="KW-0808">Transferase</keyword>
<protein>
    <recommendedName>
        <fullName evidence="10">Protein kinase domain-containing protein</fullName>
    </recommendedName>
</protein>
<dbReference type="InterPro" id="IPR005543">
    <property type="entry name" value="PASTA_dom"/>
</dbReference>
<dbReference type="InterPro" id="IPR000719">
    <property type="entry name" value="Prot_kinase_dom"/>
</dbReference>
<dbReference type="AlphaFoldDB" id="A0A381TKU6"/>
<dbReference type="SUPFAM" id="SSF56112">
    <property type="entry name" value="Protein kinase-like (PK-like)"/>
    <property type="match status" value="1"/>
</dbReference>
<dbReference type="PROSITE" id="PS50011">
    <property type="entry name" value="PROTEIN_KINASE_DOM"/>
    <property type="match status" value="1"/>
</dbReference>
<reference evidence="9" key="1">
    <citation type="submission" date="2018-05" db="EMBL/GenBank/DDBJ databases">
        <authorList>
            <person name="Lanie J.A."/>
            <person name="Ng W.-L."/>
            <person name="Kazmierczak K.M."/>
            <person name="Andrzejewski T.M."/>
            <person name="Davidsen T.M."/>
            <person name="Wayne K.J."/>
            <person name="Tettelin H."/>
            <person name="Glass J.I."/>
            <person name="Rusch D."/>
            <person name="Podicherti R."/>
            <person name="Tsui H.-C.T."/>
            <person name="Winkler M.E."/>
        </authorList>
    </citation>
    <scope>NUCLEOTIDE SEQUENCE</scope>
</reference>
<evidence type="ECO:0000256" key="2">
    <source>
        <dbReference type="ARBA" id="ARBA00022737"/>
    </source>
</evidence>
<evidence type="ECO:0000256" key="3">
    <source>
        <dbReference type="ARBA" id="ARBA00022741"/>
    </source>
</evidence>
<dbReference type="Pfam" id="PF03793">
    <property type="entry name" value="PASTA"/>
    <property type="match status" value="3"/>
</dbReference>
<organism evidence="9">
    <name type="scientific">marine metagenome</name>
    <dbReference type="NCBI Taxonomy" id="408172"/>
    <lineage>
        <taxon>unclassified sequences</taxon>
        <taxon>metagenomes</taxon>
        <taxon>ecological metagenomes</taxon>
    </lineage>
</organism>
<evidence type="ECO:0000256" key="6">
    <source>
        <dbReference type="SAM" id="MobiDB-lite"/>
    </source>
</evidence>
<feature type="domain" description="PASTA" evidence="8">
    <location>
        <begin position="348"/>
        <end position="414"/>
    </location>
</feature>
<evidence type="ECO:0008006" key="10">
    <source>
        <dbReference type="Google" id="ProtNLM"/>
    </source>
</evidence>
<sequence>MVGRMLGGRYRLGNAIGTGGSGTVYLADDLSLGRQVAVKVLHSSLVGDEAFVDRFRAEARLVASLADPHVVSIYDWGVDGQAYLVTEYLGGGSLRSILSSGRTLAPSQMLTVALEACRALDHAHRQGIVHRDVKPANLLFGQDSRLRIADFGLADALTGTASRELFGGGGVIGTARYASPEQAQGLALDGRSDVYALALCMVEGVTGHLPFVAETLEGTLAARIGQNVPIPDALGPLVPVVAHAGVADPANRPTARELGRMLLDIAGRMSRPEPLPLVGPGEVGASPVSGEPTRATPTVFPSPTEPPTPAPPPPRPVGPRRRWTGLLLAGILTVGAVVGGAMLWEVSRPSRRAVPSLVGSSGDSARSLLTELGWTVETRDVRQDGSDSGEVLGMRPEAGTRLAAGETVLLEVSLGPLRLPVPGGLVGVSLTEAERVLTDAGLEVGEVTRTSDEDVPAGLVLEVLASGEPVPQGTEVGLRVSAGPLPRQVPEGLVGLMPADVVAELIALRLAPTMGEEYDEWVVAGRVSRIEPPAGTQLSVGDDVRVVVSMGAVPRSVPAIEGLTLAVAESRLQVAGFRNVIVVGLPDTGGDQPVDRNALVVASQDPAPGRQNQPDVEVTIVVQPG</sequence>
<dbReference type="CDD" id="cd06577">
    <property type="entry name" value="PASTA_pknB"/>
    <property type="match status" value="4"/>
</dbReference>
<keyword evidence="2" id="KW-0677">Repeat</keyword>
<dbReference type="CDD" id="cd14014">
    <property type="entry name" value="STKc_PknB_like"/>
    <property type="match status" value="1"/>
</dbReference>
<evidence type="ECO:0000259" key="8">
    <source>
        <dbReference type="PROSITE" id="PS51178"/>
    </source>
</evidence>
<dbReference type="SMART" id="SM00740">
    <property type="entry name" value="PASTA"/>
    <property type="match status" value="4"/>
</dbReference>
<dbReference type="Gene3D" id="1.10.510.10">
    <property type="entry name" value="Transferase(Phosphotransferase) domain 1"/>
    <property type="match status" value="1"/>
</dbReference>
<dbReference type="SMART" id="SM00220">
    <property type="entry name" value="S_TKc"/>
    <property type="match status" value="1"/>
</dbReference>
<dbReference type="Pfam" id="PF00069">
    <property type="entry name" value="Pkinase"/>
    <property type="match status" value="1"/>
</dbReference>
<evidence type="ECO:0000256" key="4">
    <source>
        <dbReference type="ARBA" id="ARBA00022777"/>
    </source>
</evidence>
<feature type="region of interest" description="Disordered" evidence="6">
    <location>
        <begin position="273"/>
        <end position="321"/>
    </location>
</feature>
<feature type="domain" description="PASTA" evidence="8">
    <location>
        <begin position="551"/>
        <end position="624"/>
    </location>
</feature>
<keyword evidence="3" id="KW-0547">Nucleotide-binding</keyword>
<proteinExistence type="predicted"/>
<dbReference type="GO" id="GO:0005524">
    <property type="term" value="F:ATP binding"/>
    <property type="evidence" value="ECO:0007669"/>
    <property type="project" value="UniProtKB-KW"/>
</dbReference>
<dbReference type="PROSITE" id="PS51178">
    <property type="entry name" value="PASTA"/>
    <property type="match status" value="2"/>
</dbReference>
<name>A0A381TKU6_9ZZZZ</name>
<evidence type="ECO:0000259" key="7">
    <source>
        <dbReference type="PROSITE" id="PS50011"/>
    </source>
</evidence>
<keyword evidence="4" id="KW-0418">Kinase</keyword>
<dbReference type="InterPro" id="IPR017441">
    <property type="entry name" value="Protein_kinase_ATP_BS"/>
</dbReference>
<feature type="domain" description="Protein kinase" evidence="7">
    <location>
        <begin position="10"/>
        <end position="278"/>
    </location>
</feature>
<evidence type="ECO:0000256" key="1">
    <source>
        <dbReference type="ARBA" id="ARBA00022679"/>
    </source>
</evidence>
<dbReference type="PANTHER" id="PTHR43289:SF6">
    <property type="entry name" value="SERINE_THREONINE-PROTEIN KINASE NEKL-3"/>
    <property type="match status" value="1"/>
</dbReference>